<accession>A0A7X5UL50</accession>
<dbReference type="RefSeq" id="WP_208415500.1">
    <property type="nucleotide sequence ID" value="NZ_JAAOYM010000001.1"/>
</dbReference>
<dbReference type="Gene3D" id="3.40.50.150">
    <property type="entry name" value="Vaccinia Virus protein VP39"/>
    <property type="match status" value="1"/>
</dbReference>
<dbReference type="EMBL" id="JAAOYM010000001">
    <property type="protein sequence ID" value="NIJ09764.1"/>
    <property type="molecule type" value="Genomic_DNA"/>
</dbReference>
<keyword evidence="2" id="KW-1185">Reference proteome</keyword>
<reference evidence="1 2" key="1">
    <citation type="submission" date="2020-03" db="EMBL/GenBank/DDBJ databases">
        <title>Sequencing the genomes of 1000 actinobacteria strains.</title>
        <authorList>
            <person name="Klenk H.-P."/>
        </authorList>
    </citation>
    <scope>NUCLEOTIDE SEQUENCE [LARGE SCALE GENOMIC DNA]</scope>
    <source>
        <strain evidence="1 2">DSM 45685</strain>
    </source>
</reference>
<evidence type="ECO:0000313" key="1">
    <source>
        <dbReference type="EMBL" id="NIJ09764.1"/>
    </source>
</evidence>
<protein>
    <submittedName>
        <fullName evidence="1">Uncharacterized protein</fullName>
    </submittedName>
</protein>
<dbReference type="InterPro" id="IPR029063">
    <property type="entry name" value="SAM-dependent_MTases_sf"/>
</dbReference>
<dbReference type="AlphaFoldDB" id="A0A7X5UL50"/>
<organism evidence="1 2">
    <name type="scientific">Saccharomonospora amisosensis</name>
    <dbReference type="NCBI Taxonomy" id="1128677"/>
    <lineage>
        <taxon>Bacteria</taxon>
        <taxon>Bacillati</taxon>
        <taxon>Actinomycetota</taxon>
        <taxon>Actinomycetes</taxon>
        <taxon>Pseudonocardiales</taxon>
        <taxon>Pseudonocardiaceae</taxon>
        <taxon>Saccharomonospora</taxon>
    </lineage>
</organism>
<comment type="caution">
    <text evidence="1">The sequence shown here is derived from an EMBL/GenBank/DDBJ whole genome shotgun (WGS) entry which is preliminary data.</text>
</comment>
<proteinExistence type="predicted"/>
<dbReference type="Pfam" id="PF01135">
    <property type="entry name" value="PCMT"/>
    <property type="match status" value="1"/>
</dbReference>
<dbReference type="Proteomes" id="UP000545493">
    <property type="component" value="Unassembled WGS sequence"/>
</dbReference>
<name>A0A7X5UL50_9PSEU</name>
<sequence>MPRHQFLPAACHGTCPAWFDQLAPGGTLVVPLRWRSQTRSVAVVRHDTPLRAENSQLCGFVPMIGIVPTGEKTGSITEHVTLHRDTDQNSIDRPRPSIRIARSKRRPKATATVTLDRTVTLPAPATASVSVCRRAGSGSVELSATIQKSATKIDSECAALNSAVRRPLDEALVALAGAHATGPELLSTADAHGAA</sequence>
<gene>
    <name evidence="1" type="ORF">FHU38_000108</name>
</gene>
<evidence type="ECO:0000313" key="2">
    <source>
        <dbReference type="Proteomes" id="UP000545493"/>
    </source>
</evidence>